<keyword evidence="9" id="KW-1185">Reference proteome</keyword>
<evidence type="ECO:0000256" key="6">
    <source>
        <dbReference type="ARBA" id="ARBA00023002"/>
    </source>
</evidence>
<dbReference type="SUPFAM" id="SSF51905">
    <property type="entry name" value="FAD/NAD(P)-binding domain"/>
    <property type="match status" value="2"/>
</dbReference>
<dbReference type="Proteomes" id="UP001465976">
    <property type="component" value="Unassembled WGS sequence"/>
</dbReference>
<dbReference type="Gene3D" id="3.50.50.60">
    <property type="entry name" value="FAD/NAD(P)-binding domain"/>
    <property type="match status" value="2"/>
</dbReference>
<gene>
    <name evidence="8" type="ORF">V5O48_014409</name>
</gene>
<evidence type="ECO:0000313" key="8">
    <source>
        <dbReference type="EMBL" id="KAL0567585.1"/>
    </source>
</evidence>
<keyword evidence="5" id="KW-0521">NADP</keyword>
<reference evidence="8 9" key="1">
    <citation type="submission" date="2024-02" db="EMBL/GenBank/DDBJ databases">
        <title>A draft genome for the cacao thread blight pathogen Marasmius crinis-equi.</title>
        <authorList>
            <person name="Cohen S.P."/>
            <person name="Baruah I.K."/>
            <person name="Amoako-Attah I."/>
            <person name="Bukari Y."/>
            <person name="Meinhardt L.W."/>
            <person name="Bailey B.A."/>
        </authorList>
    </citation>
    <scope>NUCLEOTIDE SEQUENCE [LARGE SCALE GENOMIC DNA]</scope>
    <source>
        <strain evidence="8 9">GH-76</strain>
    </source>
</reference>
<keyword evidence="3" id="KW-0285">Flavoprotein</keyword>
<keyword evidence="6" id="KW-0560">Oxidoreductase</keyword>
<organism evidence="8 9">
    <name type="scientific">Marasmius crinis-equi</name>
    <dbReference type="NCBI Taxonomy" id="585013"/>
    <lineage>
        <taxon>Eukaryota</taxon>
        <taxon>Fungi</taxon>
        <taxon>Dikarya</taxon>
        <taxon>Basidiomycota</taxon>
        <taxon>Agaricomycotina</taxon>
        <taxon>Agaricomycetes</taxon>
        <taxon>Agaricomycetidae</taxon>
        <taxon>Agaricales</taxon>
        <taxon>Marasmiineae</taxon>
        <taxon>Marasmiaceae</taxon>
        <taxon>Marasmius</taxon>
    </lineage>
</organism>
<feature type="non-terminal residue" evidence="8">
    <location>
        <position position="490"/>
    </location>
</feature>
<name>A0ABR3EXD2_9AGAR</name>
<evidence type="ECO:0000256" key="2">
    <source>
        <dbReference type="ARBA" id="ARBA00010139"/>
    </source>
</evidence>
<comment type="cofactor">
    <cofactor evidence="1">
        <name>FAD</name>
        <dbReference type="ChEBI" id="CHEBI:57692"/>
    </cofactor>
</comment>
<evidence type="ECO:0000313" key="9">
    <source>
        <dbReference type="Proteomes" id="UP001465976"/>
    </source>
</evidence>
<evidence type="ECO:0000256" key="7">
    <source>
        <dbReference type="ARBA" id="ARBA00023033"/>
    </source>
</evidence>
<keyword evidence="7" id="KW-0503">Monooxygenase</keyword>
<comment type="similarity">
    <text evidence="2">Belongs to the FAD-binding monooxygenase family.</text>
</comment>
<dbReference type="EMBL" id="JBAHYK010001550">
    <property type="protein sequence ID" value="KAL0567585.1"/>
    <property type="molecule type" value="Genomic_DNA"/>
</dbReference>
<accession>A0ABR3EXD2</accession>
<evidence type="ECO:0000256" key="3">
    <source>
        <dbReference type="ARBA" id="ARBA00022630"/>
    </source>
</evidence>
<dbReference type="PANTHER" id="PTHR43098:SF3">
    <property type="entry name" value="L-ORNITHINE N(5)-MONOOXYGENASE-RELATED"/>
    <property type="match status" value="1"/>
</dbReference>
<dbReference type="PANTHER" id="PTHR43098">
    <property type="entry name" value="L-ORNITHINE N(5)-MONOOXYGENASE-RELATED"/>
    <property type="match status" value="1"/>
</dbReference>
<dbReference type="InterPro" id="IPR050775">
    <property type="entry name" value="FAD-binding_Monooxygenases"/>
</dbReference>
<sequence length="490" mass="54828">MSVIRPNFASSVDVLIVGAGFGGIEQLIRLRKLGQLSIQVLEQAPDLGGLWYWNNYPGARTDSEWNIYQLPFEEIYQDWSPPESFPDRNTILEYFRLVDQKFDVKRNIQFDTRVDSARWDTTSSRWIVTSTSASSKSAISTKSLILCTGLGSKPYTPDIKGLSTFKGVIHHTARWPQGGVELTGKRVGVIGTGASGVQVIQTIYDQDLESLTVFQRTPNIALPMELRQLDESMAGRDLYPKVLEERLTTFSGFCYNFVSGDPAEATPAERENLYEELWKKGGFRLWVAGYMSNFTDASHAREVYEFWRKKQGPRVFDPAVREKLIPSVPPHHFGNRRPSLEQRYYEAFNHPNVYLVDVKKNPIAVFTESGIRTEDGKEHALDIVVLATGFDAVTGGIVQIDITGKDGVSIREKWKDGVRTQLGLATAGFPNMFFLYGPQAPTAFANGPSCINIQSQFVTALLSHMVDKSLSMVEPVVAGEIDWTALVHEA</sequence>
<evidence type="ECO:0000256" key="5">
    <source>
        <dbReference type="ARBA" id="ARBA00022857"/>
    </source>
</evidence>
<dbReference type="Pfam" id="PF00743">
    <property type="entry name" value="FMO-like"/>
    <property type="match status" value="1"/>
</dbReference>
<proteinExistence type="inferred from homology"/>
<dbReference type="PRINTS" id="PR00411">
    <property type="entry name" value="PNDRDTASEI"/>
</dbReference>
<keyword evidence="4" id="KW-0274">FAD</keyword>
<evidence type="ECO:0000256" key="1">
    <source>
        <dbReference type="ARBA" id="ARBA00001974"/>
    </source>
</evidence>
<evidence type="ECO:0000256" key="4">
    <source>
        <dbReference type="ARBA" id="ARBA00022827"/>
    </source>
</evidence>
<protein>
    <recommendedName>
        <fullName evidence="10">FAD/NAD(P)-binding domain-containing protein</fullName>
    </recommendedName>
</protein>
<evidence type="ECO:0008006" key="10">
    <source>
        <dbReference type="Google" id="ProtNLM"/>
    </source>
</evidence>
<dbReference type="InterPro" id="IPR036188">
    <property type="entry name" value="FAD/NAD-bd_sf"/>
</dbReference>
<comment type="caution">
    <text evidence="8">The sequence shown here is derived from an EMBL/GenBank/DDBJ whole genome shotgun (WGS) entry which is preliminary data.</text>
</comment>
<dbReference type="InterPro" id="IPR020946">
    <property type="entry name" value="Flavin_mOase-like"/>
</dbReference>